<evidence type="ECO:0000256" key="10">
    <source>
        <dbReference type="ARBA" id="ARBA00023134"/>
    </source>
</evidence>
<evidence type="ECO:0000256" key="11">
    <source>
        <dbReference type="ARBA" id="ARBA00023211"/>
    </source>
</evidence>
<name>A0A6J1M222_DROHY</name>
<protein>
    <submittedName>
        <fullName evidence="15">Uncharacterized protein LOC111601518</fullName>
    </submittedName>
</protein>
<evidence type="ECO:0000259" key="13">
    <source>
        <dbReference type="Pfam" id="PF20266"/>
    </source>
</evidence>
<dbReference type="AlphaFoldDB" id="A0A6J1M222"/>
<gene>
    <name evidence="15" type="primary">LOC111601518</name>
</gene>
<dbReference type="Pfam" id="PF20266">
    <property type="entry name" value="Mab-21_C"/>
    <property type="match status" value="1"/>
</dbReference>
<comment type="cofactor">
    <cofactor evidence="2">
        <name>Mg(2+)</name>
        <dbReference type="ChEBI" id="CHEBI:18420"/>
    </cofactor>
</comment>
<dbReference type="RefSeq" id="XP_023173892.1">
    <property type="nucleotide sequence ID" value="XM_023318124.2"/>
</dbReference>
<dbReference type="InterPro" id="IPR024810">
    <property type="entry name" value="MAB21L/cGLR"/>
</dbReference>
<dbReference type="SMART" id="SM01265">
    <property type="entry name" value="Mab-21"/>
    <property type="match status" value="1"/>
</dbReference>
<comment type="similarity">
    <text evidence="3">Belongs to the mab-21 family.</text>
</comment>
<keyword evidence="9" id="KW-0460">Magnesium</keyword>
<dbReference type="PANTHER" id="PTHR10656:SF42">
    <property type="entry name" value="CYCLIC GMP-AMP SYNTHASE-LIKE PROTEIN-RELATED"/>
    <property type="match status" value="1"/>
</dbReference>
<dbReference type="Gene3D" id="3.30.460.90">
    <property type="match status" value="1"/>
</dbReference>
<evidence type="ECO:0000256" key="8">
    <source>
        <dbReference type="ARBA" id="ARBA00022840"/>
    </source>
</evidence>
<dbReference type="PANTHER" id="PTHR10656">
    <property type="entry name" value="CELL FATE DETERMINING PROTEIN MAB21-RELATED"/>
    <property type="match status" value="1"/>
</dbReference>
<reference evidence="15" key="1">
    <citation type="submission" date="2025-08" db="UniProtKB">
        <authorList>
            <consortium name="RefSeq"/>
        </authorList>
    </citation>
    <scope>IDENTIFICATION</scope>
    <source>
        <strain evidence="15">15085-1641.00</strain>
        <tissue evidence="15">Whole body</tissue>
    </source>
</reference>
<keyword evidence="7" id="KW-0547">Nucleotide-binding</keyword>
<dbReference type="OMA" id="MNNQIEV"/>
<accession>A0A6J1M222</accession>
<evidence type="ECO:0000256" key="1">
    <source>
        <dbReference type="ARBA" id="ARBA00001936"/>
    </source>
</evidence>
<dbReference type="Pfam" id="PF03281">
    <property type="entry name" value="Mab-21"/>
    <property type="match status" value="1"/>
</dbReference>
<keyword evidence="11" id="KW-0464">Manganese</keyword>
<comment type="cofactor">
    <cofactor evidence="1">
        <name>Mn(2+)</name>
        <dbReference type="ChEBI" id="CHEBI:29035"/>
    </cofactor>
</comment>
<feature type="domain" description="Mab-21-like nucleotidyltransferase" evidence="12">
    <location>
        <begin position="59"/>
        <end position="244"/>
    </location>
</feature>
<keyword evidence="8" id="KW-0067">ATP-binding</keyword>
<keyword evidence="5" id="KW-0548">Nucleotidyltransferase</keyword>
<dbReference type="GO" id="GO:0005525">
    <property type="term" value="F:GTP binding"/>
    <property type="evidence" value="ECO:0007669"/>
    <property type="project" value="UniProtKB-KW"/>
</dbReference>
<proteinExistence type="inferred from homology"/>
<evidence type="ECO:0000256" key="6">
    <source>
        <dbReference type="ARBA" id="ARBA00022723"/>
    </source>
</evidence>
<evidence type="ECO:0000313" key="14">
    <source>
        <dbReference type="Proteomes" id="UP000504633"/>
    </source>
</evidence>
<dbReference type="Gene3D" id="1.10.1410.40">
    <property type="match status" value="1"/>
</dbReference>
<evidence type="ECO:0000256" key="2">
    <source>
        <dbReference type="ARBA" id="ARBA00001946"/>
    </source>
</evidence>
<dbReference type="KEGG" id="dhe:111601518"/>
<dbReference type="GO" id="GO:0046872">
    <property type="term" value="F:metal ion binding"/>
    <property type="evidence" value="ECO:0007669"/>
    <property type="project" value="UniProtKB-KW"/>
</dbReference>
<evidence type="ECO:0000256" key="5">
    <source>
        <dbReference type="ARBA" id="ARBA00022695"/>
    </source>
</evidence>
<evidence type="ECO:0000256" key="3">
    <source>
        <dbReference type="ARBA" id="ARBA00008307"/>
    </source>
</evidence>
<evidence type="ECO:0000256" key="4">
    <source>
        <dbReference type="ARBA" id="ARBA00022679"/>
    </source>
</evidence>
<keyword evidence="10" id="KW-0342">GTP-binding</keyword>
<dbReference type="GeneID" id="111601518"/>
<dbReference type="OrthoDB" id="7249367at2759"/>
<evidence type="ECO:0000256" key="9">
    <source>
        <dbReference type="ARBA" id="ARBA00022842"/>
    </source>
</evidence>
<organism evidence="14 15">
    <name type="scientific">Drosophila hydei</name>
    <name type="common">Fruit fly</name>
    <dbReference type="NCBI Taxonomy" id="7224"/>
    <lineage>
        <taxon>Eukaryota</taxon>
        <taxon>Metazoa</taxon>
        <taxon>Ecdysozoa</taxon>
        <taxon>Arthropoda</taxon>
        <taxon>Hexapoda</taxon>
        <taxon>Insecta</taxon>
        <taxon>Pterygota</taxon>
        <taxon>Neoptera</taxon>
        <taxon>Endopterygota</taxon>
        <taxon>Diptera</taxon>
        <taxon>Brachycera</taxon>
        <taxon>Muscomorpha</taxon>
        <taxon>Ephydroidea</taxon>
        <taxon>Drosophilidae</taxon>
        <taxon>Drosophila</taxon>
    </lineage>
</organism>
<evidence type="ECO:0000259" key="12">
    <source>
        <dbReference type="Pfam" id="PF03281"/>
    </source>
</evidence>
<evidence type="ECO:0000256" key="7">
    <source>
        <dbReference type="ARBA" id="ARBA00022741"/>
    </source>
</evidence>
<dbReference type="InterPro" id="IPR046903">
    <property type="entry name" value="Mab-21-like_nuc_Trfase"/>
</dbReference>
<keyword evidence="4" id="KW-0808">Transferase</keyword>
<evidence type="ECO:0000313" key="15">
    <source>
        <dbReference type="RefSeq" id="XP_023173892.1"/>
    </source>
</evidence>
<dbReference type="InterPro" id="IPR046906">
    <property type="entry name" value="Mab-21_HhH/H2TH-like"/>
</dbReference>
<keyword evidence="6" id="KW-0479">Metal-binding</keyword>
<keyword evidence="14" id="KW-1185">Reference proteome</keyword>
<feature type="domain" description="Mab-21-like HhH/H2TH-like" evidence="13">
    <location>
        <begin position="249"/>
        <end position="343"/>
    </location>
</feature>
<dbReference type="GO" id="GO:0016779">
    <property type="term" value="F:nucleotidyltransferase activity"/>
    <property type="evidence" value="ECO:0007669"/>
    <property type="project" value="UniProtKB-KW"/>
</dbReference>
<sequence>MSNLEELLQLTIAQFINIDADRRSYTNHYGRLRDKLYSTLKQEQPLGKWLCGHKLGGSYADNLKVAKPDEFDLVIHLRFPENDRIVVSRDHRNAGNVILDMTHVLKALQNQHQHNTLANLRKIVTAQNLLLEDKLQDLIKGAVTRALNKMNNQIEVDGKVTPLDYRRCGPAHTIFIDEPNMKYSVDFVPAIRLNAKQSVVVREKLEYFRNSPYWSAIPKPLKPFKPNNVSFRASYSEAEYAMLKDNYKLKDVIRLMKKFRDSKQNISILKSYYIKTLLLWQIAARPKNYWKTKQLHEILIDMFRELENCLATSAKLLSFWDPKLNLFASFTENQRIDMLNCISAEIDLLTTAAINLTDATRQDITLSFTNRQERL</sequence>
<dbReference type="Proteomes" id="UP000504633">
    <property type="component" value="Unplaced"/>
</dbReference>
<dbReference type="GO" id="GO:0005524">
    <property type="term" value="F:ATP binding"/>
    <property type="evidence" value="ECO:0007669"/>
    <property type="project" value="UniProtKB-KW"/>
</dbReference>